<dbReference type="PANTHER" id="PTHR30456:SF0">
    <property type="entry name" value="PYRIDOXINE 5'-PHOSPHATE SYNTHASE"/>
    <property type="match status" value="1"/>
</dbReference>
<dbReference type="NCBIfam" id="TIGR00559">
    <property type="entry name" value="pdxJ"/>
    <property type="match status" value="1"/>
</dbReference>
<protein>
    <recommendedName>
        <fullName evidence="4 5">Pyridoxine 5'-phosphate synthase</fullName>
        <shortName evidence="4">PNP synthase</shortName>
        <ecNumber evidence="4 5">2.6.99.2</ecNumber>
    </recommendedName>
</protein>
<evidence type="ECO:0000256" key="5">
    <source>
        <dbReference type="NCBIfam" id="TIGR00559"/>
    </source>
</evidence>
<feature type="active site" description="Proton acceptor" evidence="4">
    <location>
        <position position="73"/>
    </location>
</feature>
<dbReference type="Pfam" id="PF03740">
    <property type="entry name" value="PdxJ"/>
    <property type="match status" value="1"/>
</dbReference>
<dbReference type="GO" id="GO:0005829">
    <property type="term" value="C:cytosol"/>
    <property type="evidence" value="ECO:0007669"/>
    <property type="project" value="TreeGrafter"/>
</dbReference>
<dbReference type="InterPro" id="IPR013785">
    <property type="entry name" value="Aldolase_TIM"/>
</dbReference>
<feature type="binding site" evidence="4">
    <location>
        <position position="110"/>
    </location>
    <ligand>
        <name>1-deoxy-D-xylulose 5-phosphate</name>
        <dbReference type="ChEBI" id="CHEBI:57792"/>
    </ligand>
</feature>
<dbReference type="InterPro" id="IPR036130">
    <property type="entry name" value="Pyridoxine-5'_phos_synth"/>
</dbReference>
<proteinExistence type="inferred from homology"/>
<keyword evidence="7" id="KW-1185">Reference proteome</keyword>
<accession>A0A0R0DT91</accession>
<comment type="caution">
    <text evidence="6">The sequence shown here is derived from an EMBL/GenBank/DDBJ whole genome shotgun (WGS) entry which is preliminary data.</text>
</comment>
<dbReference type="SUPFAM" id="SSF63892">
    <property type="entry name" value="Pyridoxine 5'-phosphate synthase"/>
    <property type="match status" value="1"/>
</dbReference>
<feature type="binding site" evidence="4">
    <location>
        <begin position="223"/>
        <end position="224"/>
    </location>
    <ligand>
        <name>3-amino-2-oxopropyl phosphate</name>
        <dbReference type="ChEBI" id="CHEBI:57279"/>
    </ligand>
</feature>
<evidence type="ECO:0000256" key="3">
    <source>
        <dbReference type="ARBA" id="ARBA00023096"/>
    </source>
</evidence>
<evidence type="ECO:0000256" key="2">
    <source>
        <dbReference type="ARBA" id="ARBA00022679"/>
    </source>
</evidence>
<dbReference type="GO" id="GO:0008615">
    <property type="term" value="P:pyridoxine biosynthetic process"/>
    <property type="evidence" value="ECO:0007669"/>
    <property type="project" value="UniProtKB-UniRule"/>
</dbReference>
<comment type="pathway">
    <text evidence="4">Cofactor biosynthesis; pyridoxine 5'-phosphate biosynthesis; pyridoxine 5'-phosphate from D-erythrose 4-phosphate: step 5/5.</text>
</comment>
<dbReference type="OrthoDB" id="9806590at2"/>
<evidence type="ECO:0000256" key="1">
    <source>
        <dbReference type="ARBA" id="ARBA00022490"/>
    </source>
</evidence>
<feature type="active site" description="Proton acceptor" evidence="4">
    <location>
        <position position="43"/>
    </location>
</feature>
<feature type="binding site" evidence="4">
    <location>
        <position position="45"/>
    </location>
    <ligand>
        <name>1-deoxy-D-xylulose 5-phosphate</name>
        <dbReference type="ChEBI" id="CHEBI:57792"/>
    </ligand>
</feature>
<dbReference type="PANTHER" id="PTHR30456">
    <property type="entry name" value="PYRIDOXINE 5'-PHOSPHATE SYNTHASE"/>
    <property type="match status" value="1"/>
</dbReference>
<keyword evidence="1 4" id="KW-0963">Cytoplasm</keyword>
<dbReference type="RefSeq" id="WP_057640923.1">
    <property type="nucleotide sequence ID" value="NZ_LDJP01000049.1"/>
</dbReference>
<feature type="binding site" evidence="4">
    <location>
        <position position="7"/>
    </location>
    <ligand>
        <name>3-amino-2-oxopropyl phosphate</name>
        <dbReference type="ChEBI" id="CHEBI:57279"/>
    </ligand>
</feature>
<evidence type="ECO:0000313" key="7">
    <source>
        <dbReference type="Proteomes" id="UP000050940"/>
    </source>
</evidence>
<dbReference type="UniPathway" id="UPA00244">
    <property type="reaction ID" value="UER00313"/>
</dbReference>
<dbReference type="HAMAP" id="MF_00279">
    <property type="entry name" value="PdxJ"/>
    <property type="match status" value="1"/>
</dbReference>
<evidence type="ECO:0000256" key="4">
    <source>
        <dbReference type="HAMAP-Rule" id="MF_00279"/>
    </source>
</evidence>
<dbReference type="NCBIfam" id="NF003626">
    <property type="entry name" value="PRK05265.1-4"/>
    <property type="match status" value="1"/>
</dbReference>
<keyword evidence="2 4" id="KW-0808">Transferase</keyword>
<sequence>MTRLSVNVNKIAVLRNSRGGGDPDVVRAAMTCLRAGAHGITVHPRPDQRHIRADDVLMLSELTRQHDVEFNIEGNPFAPPRPGYPGLLPLCDQARPAQATLVPDGDGQLTSDHGFDFQRDGARLLPLIAALKDYGCRVSLFVDAGNPHIARAAELGADRIELYTGPYAEAFAAGKVDAAAVSAAAARRAQAAGLGINAGHDLSQANLGHFLAEVPDVLEVSIGHALIGEALYDGLETTVERYLGIIESGT</sequence>
<reference evidence="6 7" key="1">
    <citation type="submission" date="2015-05" db="EMBL/GenBank/DDBJ databases">
        <title>Genome sequencing and analysis of members of genus Stenotrophomonas.</title>
        <authorList>
            <person name="Patil P.P."/>
            <person name="Midha S."/>
            <person name="Patil P.B."/>
        </authorList>
    </citation>
    <scope>NUCLEOTIDE SEQUENCE [LARGE SCALE GENOMIC DNA]</scope>
    <source>
        <strain evidence="6 7">JCM 16244</strain>
    </source>
</reference>
<dbReference type="InterPro" id="IPR004569">
    <property type="entry name" value="PyrdxlP_synth_PdxJ"/>
</dbReference>
<comment type="catalytic activity">
    <reaction evidence="4">
        <text>3-amino-2-oxopropyl phosphate + 1-deoxy-D-xylulose 5-phosphate = pyridoxine 5'-phosphate + phosphate + 2 H2O + H(+)</text>
        <dbReference type="Rhea" id="RHEA:15265"/>
        <dbReference type="ChEBI" id="CHEBI:15377"/>
        <dbReference type="ChEBI" id="CHEBI:15378"/>
        <dbReference type="ChEBI" id="CHEBI:43474"/>
        <dbReference type="ChEBI" id="CHEBI:57279"/>
        <dbReference type="ChEBI" id="CHEBI:57792"/>
        <dbReference type="ChEBI" id="CHEBI:58589"/>
        <dbReference type="EC" id="2.6.99.2"/>
    </reaction>
</comment>
<comment type="subcellular location">
    <subcellularLocation>
        <location evidence="4">Cytoplasm</location>
    </subcellularLocation>
</comment>
<feature type="site" description="Transition state stabilizer" evidence="4">
    <location>
        <position position="161"/>
    </location>
</feature>
<feature type="binding site" evidence="4">
    <location>
        <position position="201"/>
    </location>
    <ligand>
        <name>3-amino-2-oxopropyl phosphate</name>
        <dbReference type="ChEBI" id="CHEBI:57279"/>
    </ligand>
</feature>
<feature type="active site" description="Proton donor" evidence="4">
    <location>
        <position position="200"/>
    </location>
</feature>
<dbReference type="Proteomes" id="UP000050940">
    <property type="component" value="Unassembled WGS sequence"/>
</dbReference>
<comment type="similarity">
    <text evidence="4">Belongs to the PNP synthase family.</text>
</comment>
<evidence type="ECO:0000313" key="6">
    <source>
        <dbReference type="EMBL" id="KRG84741.1"/>
    </source>
</evidence>
<feature type="binding site" evidence="4">
    <location>
        <position position="18"/>
    </location>
    <ligand>
        <name>3-amino-2-oxopropyl phosphate</name>
        <dbReference type="ChEBI" id="CHEBI:57279"/>
    </ligand>
</feature>
<dbReference type="PATRIC" id="fig|659018.3.peg.1694"/>
<dbReference type="EMBL" id="LDJP01000049">
    <property type="protein sequence ID" value="KRG84741.1"/>
    <property type="molecule type" value="Genomic_DNA"/>
</dbReference>
<comment type="subunit">
    <text evidence="4">Homooctamer; tetramer of dimers.</text>
</comment>
<name>A0A0R0DT91_9GAMM</name>
<organism evidence="6 7">
    <name type="scientific">Stenotrophomonas daejeonensis</name>
    <dbReference type="NCBI Taxonomy" id="659018"/>
    <lineage>
        <taxon>Bacteria</taxon>
        <taxon>Pseudomonadati</taxon>
        <taxon>Pseudomonadota</taxon>
        <taxon>Gammaproteobacteria</taxon>
        <taxon>Lysobacterales</taxon>
        <taxon>Lysobacteraceae</taxon>
        <taxon>Stenotrophomonas</taxon>
    </lineage>
</organism>
<comment type="function">
    <text evidence="4">Catalyzes the complicated ring closure reaction between the two acyclic compounds 1-deoxy-D-xylulose-5-phosphate (DXP) and 3-amino-2-oxopropyl phosphate (1-amino-acetone-3-phosphate or AAP) to form pyridoxine 5'-phosphate (PNP) and inorganic phosphate.</text>
</comment>
<dbReference type="EC" id="2.6.99.2" evidence="4 5"/>
<dbReference type="AlphaFoldDB" id="A0A0R0DT91"/>
<dbReference type="Gene3D" id="3.20.20.70">
    <property type="entry name" value="Aldolase class I"/>
    <property type="match status" value="1"/>
</dbReference>
<keyword evidence="3 4" id="KW-0664">Pyridoxine biosynthesis</keyword>
<gene>
    <name evidence="4" type="primary">pdxJ</name>
    <name evidence="6" type="ORF">ABB34_08730</name>
</gene>
<dbReference type="STRING" id="659018.ABB34_08730"/>
<comment type="caution">
    <text evidence="4">Lacks conserved residue(s) required for the propagation of feature annotation.</text>
</comment>
<dbReference type="GO" id="GO:0033856">
    <property type="term" value="F:pyridoxine 5'-phosphate synthase activity"/>
    <property type="evidence" value="ECO:0007669"/>
    <property type="project" value="UniProtKB-UniRule"/>
</dbReference>
<feature type="binding site" evidence="4">
    <location>
        <position position="50"/>
    </location>
    <ligand>
        <name>1-deoxy-D-xylulose 5-phosphate</name>
        <dbReference type="ChEBI" id="CHEBI:57792"/>
    </ligand>
</feature>